<proteinExistence type="predicted"/>
<feature type="compositionally biased region" description="Basic residues" evidence="1">
    <location>
        <begin position="1"/>
        <end position="10"/>
    </location>
</feature>
<feature type="region of interest" description="Disordered" evidence="1">
    <location>
        <begin position="1"/>
        <end position="25"/>
    </location>
</feature>
<gene>
    <name evidence="3" type="ordered locus">MODMU_5194</name>
</gene>
<dbReference type="KEGG" id="mmar:MODMU_5194"/>
<dbReference type="OrthoDB" id="197041at2"/>
<dbReference type="GO" id="GO:0003677">
    <property type="term" value="F:DNA binding"/>
    <property type="evidence" value="ECO:0007669"/>
    <property type="project" value="InterPro"/>
</dbReference>
<dbReference type="eggNOG" id="ENOG5033IG7">
    <property type="taxonomic scope" value="Bacteria"/>
</dbReference>
<dbReference type="NCBIfam" id="TIGR01764">
    <property type="entry name" value="excise"/>
    <property type="match status" value="1"/>
</dbReference>
<keyword evidence="4" id="KW-1185">Reference proteome</keyword>
<dbReference type="EMBL" id="FO203431">
    <property type="protein sequence ID" value="CCH90571.1"/>
    <property type="molecule type" value="Genomic_DNA"/>
</dbReference>
<dbReference type="Pfam" id="PF12728">
    <property type="entry name" value="HTH_17"/>
    <property type="match status" value="1"/>
</dbReference>
<protein>
    <submittedName>
        <fullName evidence="3">Excisionase</fullName>
    </submittedName>
</protein>
<dbReference type="AlphaFoldDB" id="I4F4K8"/>
<organism evidence="3 4">
    <name type="scientific">Modestobacter italicus (strain DSM 44449 / CECT 9708 / BC 501)</name>
    <dbReference type="NCBI Taxonomy" id="2732864"/>
    <lineage>
        <taxon>Bacteria</taxon>
        <taxon>Bacillati</taxon>
        <taxon>Actinomycetota</taxon>
        <taxon>Actinomycetes</taxon>
        <taxon>Geodermatophilales</taxon>
        <taxon>Geodermatophilaceae</taxon>
        <taxon>Modestobacter</taxon>
    </lineage>
</organism>
<evidence type="ECO:0000256" key="1">
    <source>
        <dbReference type="SAM" id="MobiDB-lite"/>
    </source>
</evidence>
<name>I4F4K8_MODI5</name>
<evidence type="ECO:0000313" key="4">
    <source>
        <dbReference type="Proteomes" id="UP000006461"/>
    </source>
</evidence>
<dbReference type="InterPro" id="IPR009061">
    <property type="entry name" value="DNA-bd_dom_put_sf"/>
</dbReference>
<evidence type="ECO:0000313" key="3">
    <source>
        <dbReference type="EMBL" id="CCH90571.1"/>
    </source>
</evidence>
<feature type="domain" description="Helix-turn-helix" evidence="2">
    <location>
        <begin position="28"/>
        <end position="76"/>
    </location>
</feature>
<dbReference type="Proteomes" id="UP000006461">
    <property type="component" value="Chromosome"/>
</dbReference>
<dbReference type="STRING" id="477641.MODMU_5194"/>
<dbReference type="SUPFAM" id="SSF46955">
    <property type="entry name" value="Putative DNA-binding domain"/>
    <property type="match status" value="1"/>
</dbReference>
<reference evidence="3 4" key="1">
    <citation type="journal article" date="2012" name="J. Bacteriol.">
        <title>Genome Sequence of Radiation-Resistant Modestobacter marinus Strain BC501, a Representative Actinobacterium That Thrives on Calcareous Stone Surfaces.</title>
        <authorList>
            <person name="Normand P."/>
            <person name="Gury J."/>
            <person name="Pujic P."/>
            <person name="Chouaia B."/>
            <person name="Crotti E."/>
            <person name="Brusetti L."/>
            <person name="Daffonchio D."/>
            <person name="Vacherie B."/>
            <person name="Barbe V."/>
            <person name="Medigue C."/>
            <person name="Calteau A."/>
            <person name="Ghodhbane-Gtari F."/>
            <person name="Essoussi I."/>
            <person name="Nouioui I."/>
            <person name="Abbassi-Ghozzi I."/>
            <person name="Gtari M."/>
        </authorList>
    </citation>
    <scope>NUCLEOTIDE SEQUENCE [LARGE SCALE GENOMIC DNA]</scope>
    <source>
        <strain evidence="4">BC 501</strain>
    </source>
</reference>
<dbReference type="HOGENOM" id="CLU_2700694_0_0_11"/>
<accession>I4F4K8</accession>
<evidence type="ECO:0000259" key="2">
    <source>
        <dbReference type="Pfam" id="PF12728"/>
    </source>
</evidence>
<sequence length="82" mass="9430">MVRDNRRRKAIPQASAYEPTPLGDPGQLLTIDQAAEYLSTGQRFVRRLISERRIPYVKLGKHVRLERSALDGFINDGRIPRQ</sequence>
<dbReference type="InterPro" id="IPR010093">
    <property type="entry name" value="SinI_DNA-bd"/>
</dbReference>
<dbReference type="InterPro" id="IPR041657">
    <property type="entry name" value="HTH_17"/>
</dbReference>